<dbReference type="RefSeq" id="WP_053195238.1">
    <property type="nucleotide sequence ID" value="NZ_CP011409.1"/>
</dbReference>
<sequence>MQTLSSTPGALPIRRARFRLNWPRGVVVALASLAIFVPLLLIFYQSFLSAPFFAPVKTLTLDSYRFIFDDPDFRQAFVNGFYLASGLALIAVPLGGMLAFLMVRTDLPGRAWIAPMLLVPIFVSPMVIAFGYVVSMGPVGFYTVWVRNLLSVVGFEGDPWNVYSFPAIVVIAGLTHVPHVYLYASAALKSLGSDVEEAARVAGASPLQVALNVSLPMIMPALAYSGVLVFFLGFEVFGLVLVLGDPEGHLVLATYLYKLTNKLGTPSYHLMAAVAVCLVAVTMPLVMLQRWLLKSANKYVSIKGKGARQKALPLGKWRWIAFTLIAFWLLFTVVVPLSGIALRTFVSHWGDGVRLMEVLTLQNFRDVWSQPSLVRGIVNTVLIGVIGGAFAVVCYSAIALAMHRKNDGVTRFLDYSVLVPRAVPGLLAGLSFLWVFLFVPSLLDNFLKGFDNDVARWLVDSFIPQLRSLRSTIFSVWLAYSVVWMAYGLRLITTALLQVGPELEEAARAVGAQRGQVTRDVTLPLVKYGLLGAWLMVFLIFEREYSTGVYLLSPGTEVIGSMIVSMWAAGAVELVAALSFINITLVAIGLGIALRFGIKLHD</sequence>
<proteinExistence type="inferred from homology"/>
<evidence type="ECO:0000256" key="2">
    <source>
        <dbReference type="ARBA" id="ARBA00022448"/>
    </source>
</evidence>
<evidence type="ECO:0000256" key="3">
    <source>
        <dbReference type="ARBA" id="ARBA00022475"/>
    </source>
</evidence>
<dbReference type="PANTHER" id="PTHR43357:SF4">
    <property type="entry name" value="INNER MEMBRANE ABC TRANSPORTER PERMEASE PROTEIN YDCV"/>
    <property type="match status" value="1"/>
</dbReference>
<feature type="transmembrane region" description="Helical" evidence="8">
    <location>
        <begin position="521"/>
        <end position="541"/>
    </location>
</feature>
<evidence type="ECO:0000256" key="6">
    <source>
        <dbReference type="ARBA" id="ARBA00022989"/>
    </source>
</evidence>
<dbReference type="EMBL" id="CP011409">
    <property type="protein sequence ID" value="AKZ61738.1"/>
    <property type="molecule type" value="Genomic_DNA"/>
</dbReference>
<dbReference type="SUPFAM" id="SSF161098">
    <property type="entry name" value="MetI-like"/>
    <property type="match status" value="2"/>
</dbReference>
<dbReference type="InterPro" id="IPR035906">
    <property type="entry name" value="MetI-like_sf"/>
</dbReference>
<keyword evidence="6 8" id="KW-1133">Transmembrane helix</keyword>
<comment type="similarity">
    <text evidence="8">Belongs to the binding-protein-dependent transport system permease family.</text>
</comment>
<keyword evidence="7 8" id="KW-0472">Membrane</keyword>
<keyword evidence="4" id="KW-0997">Cell inner membrane</keyword>
<evidence type="ECO:0000313" key="12">
    <source>
        <dbReference type="Proteomes" id="UP000063429"/>
    </source>
</evidence>
<feature type="transmembrane region" description="Helical" evidence="8">
    <location>
        <begin position="21"/>
        <end position="44"/>
    </location>
</feature>
<evidence type="ECO:0000313" key="10">
    <source>
        <dbReference type="EMBL" id="AKZ61738.1"/>
    </source>
</evidence>
<feature type="transmembrane region" description="Helical" evidence="8">
    <location>
        <begin position="561"/>
        <end position="594"/>
    </location>
</feature>
<evidence type="ECO:0000256" key="7">
    <source>
        <dbReference type="ARBA" id="ARBA00023136"/>
    </source>
</evidence>
<keyword evidence="5 8" id="KW-0812">Transmembrane</keyword>
<name>A0ABM5UZX1_9BURK</name>
<feature type="transmembrane region" description="Helical" evidence="8">
    <location>
        <begin position="377"/>
        <end position="401"/>
    </location>
</feature>
<reference evidence="12" key="1">
    <citation type="journal article" date="2015" name="Genome Announc.">
        <title>Complete Genome Sequence of Herbaspirillum hiltneri N3 (DSM 17495), Isolated from Surface-Sterilized Wheat Roots.</title>
        <authorList>
            <person name="Guizelini D."/>
            <person name="Saizaki P.M."/>
            <person name="Coimbra N.A."/>
            <person name="Weiss V.A."/>
            <person name="Faoro H."/>
            <person name="Sfeir M.Z."/>
            <person name="Baura V.A."/>
            <person name="Monteiro R.A."/>
            <person name="Chubatsu L.S."/>
            <person name="Souza E.M."/>
            <person name="Cruz L.M."/>
            <person name="Pedrosa F.O."/>
            <person name="Raittz R.T."/>
            <person name="Marchaukoski J.N."/>
            <person name="Steffens M.B."/>
        </authorList>
    </citation>
    <scope>NUCLEOTIDE SEQUENCE [LARGE SCALE GENOMIC DNA]</scope>
    <source>
        <strain evidence="12">N3</strain>
    </source>
</reference>
<dbReference type="EMBL" id="CP011409">
    <property type="protein sequence ID" value="AKZ62802.1"/>
    <property type="molecule type" value="Genomic_DNA"/>
</dbReference>
<dbReference type="InterPro" id="IPR000515">
    <property type="entry name" value="MetI-like"/>
</dbReference>
<dbReference type="CDD" id="cd06261">
    <property type="entry name" value="TM_PBP2"/>
    <property type="match status" value="2"/>
</dbReference>
<keyword evidence="3" id="KW-1003">Cell membrane</keyword>
<organism evidence="11 12">
    <name type="scientific">Herbaspirillum hiltneri N3</name>
    <dbReference type="NCBI Taxonomy" id="1262470"/>
    <lineage>
        <taxon>Bacteria</taxon>
        <taxon>Pseudomonadati</taxon>
        <taxon>Pseudomonadota</taxon>
        <taxon>Betaproteobacteria</taxon>
        <taxon>Burkholderiales</taxon>
        <taxon>Oxalobacteraceae</taxon>
        <taxon>Herbaspirillum</taxon>
    </lineage>
</organism>
<feature type="transmembrane region" description="Helical" evidence="8">
    <location>
        <begin position="115"/>
        <end position="142"/>
    </location>
</feature>
<evidence type="ECO:0000256" key="5">
    <source>
        <dbReference type="ARBA" id="ARBA00022692"/>
    </source>
</evidence>
<accession>A0ABM5UZX1</accession>
<feature type="domain" description="ABC transmembrane type-1" evidence="9">
    <location>
        <begin position="377"/>
        <end position="596"/>
    </location>
</feature>
<comment type="subcellular location">
    <subcellularLocation>
        <location evidence="1">Cell inner membrane</location>
        <topology evidence="1">Multi-pass membrane protein</topology>
    </subcellularLocation>
    <subcellularLocation>
        <location evidence="8">Cell membrane</location>
        <topology evidence="8">Multi-pass membrane protein</topology>
    </subcellularLocation>
</comment>
<keyword evidence="2 8" id="KW-0813">Transport</keyword>
<feature type="domain" description="ABC transmembrane type-1" evidence="9">
    <location>
        <begin position="77"/>
        <end position="289"/>
    </location>
</feature>
<feature type="transmembrane region" description="Helical" evidence="8">
    <location>
        <begin position="81"/>
        <end position="103"/>
    </location>
</feature>
<dbReference type="Pfam" id="PF00528">
    <property type="entry name" value="BPD_transp_1"/>
    <property type="match status" value="2"/>
</dbReference>
<feature type="transmembrane region" description="Helical" evidence="8">
    <location>
        <begin position="221"/>
        <end position="243"/>
    </location>
</feature>
<dbReference type="PANTHER" id="PTHR43357">
    <property type="entry name" value="INNER MEMBRANE ABC TRANSPORTER PERMEASE PROTEIN YDCV"/>
    <property type="match status" value="1"/>
</dbReference>
<feature type="transmembrane region" description="Helical" evidence="8">
    <location>
        <begin position="422"/>
        <end position="443"/>
    </location>
</feature>
<feature type="transmembrane region" description="Helical" evidence="8">
    <location>
        <begin position="319"/>
        <end position="342"/>
    </location>
</feature>
<evidence type="ECO:0000256" key="1">
    <source>
        <dbReference type="ARBA" id="ARBA00004429"/>
    </source>
</evidence>
<feature type="transmembrane region" description="Helical" evidence="8">
    <location>
        <begin position="268"/>
        <end position="288"/>
    </location>
</feature>
<dbReference type="Gene3D" id="1.10.3720.10">
    <property type="entry name" value="MetI-like"/>
    <property type="match status" value="2"/>
</dbReference>
<gene>
    <name evidence="10" type="ORF">F506_02810</name>
    <name evidence="11" type="ORF">F506_09015</name>
</gene>
<keyword evidence="12" id="KW-1185">Reference proteome</keyword>
<evidence type="ECO:0000313" key="11">
    <source>
        <dbReference type="EMBL" id="AKZ62802.1"/>
    </source>
</evidence>
<protein>
    <submittedName>
        <fullName evidence="11">Spermidine/putrescine ABC transporter permease</fullName>
    </submittedName>
</protein>
<feature type="transmembrane region" description="Helical" evidence="8">
    <location>
        <begin position="162"/>
        <end position="184"/>
    </location>
</feature>
<dbReference type="Proteomes" id="UP000063429">
    <property type="component" value="Chromosome"/>
</dbReference>
<dbReference type="PROSITE" id="PS50928">
    <property type="entry name" value="ABC_TM1"/>
    <property type="match status" value="2"/>
</dbReference>
<evidence type="ECO:0000256" key="8">
    <source>
        <dbReference type="RuleBase" id="RU363032"/>
    </source>
</evidence>
<evidence type="ECO:0000259" key="9">
    <source>
        <dbReference type="PROSITE" id="PS50928"/>
    </source>
</evidence>
<reference evidence="11" key="2">
    <citation type="journal article" date="2015" name="Genome Announc.">
        <title>Expanding the biotechnology potential of lactobacilli through comparative genomics of 213 strains and associated genera.</title>
        <authorList>
            <person name="Sun Z."/>
            <person name="Harris H.M."/>
            <person name="McCann A."/>
            <person name="Guo C."/>
            <person name="Argimon S."/>
            <person name="Zhang W."/>
            <person name="Yang X."/>
            <person name="Jeffery I.B."/>
            <person name="Cooney J.C."/>
            <person name="Kagawa T.F."/>
            <person name="Liu W."/>
            <person name="Song Y."/>
            <person name="Salvetti E."/>
            <person name="Wrobel A."/>
            <person name="Rasinkangas P."/>
            <person name="Parkhill J."/>
            <person name="Rea M.C."/>
            <person name="O'Sullivan O."/>
            <person name="Ritari J."/>
            <person name="Douillard F.P."/>
            <person name="Paul Ross R."/>
            <person name="Yang R."/>
            <person name="Briner A.E."/>
            <person name="Felis G.E."/>
            <person name="de Vos W.M."/>
            <person name="Barrangou R."/>
            <person name="Klaenhammer T.R."/>
            <person name="Caufield P.W."/>
            <person name="Cui Y."/>
            <person name="Zhang H."/>
            <person name="O'Toole P.W."/>
        </authorList>
    </citation>
    <scope>NUCLEOTIDE SEQUENCE</scope>
    <source>
        <strain evidence="11">N3</strain>
    </source>
</reference>
<evidence type="ECO:0000256" key="4">
    <source>
        <dbReference type="ARBA" id="ARBA00022519"/>
    </source>
</evidence>